<dbReference type="SUPFAM" id="SSF51905">
    <property type="entry name" value="FAD/NAD(P)-binding domain"/>
    <property type="match status" value="1"/>
</dbReference>
<protein>
    <submittedName>
        <fullName evidence="3">FAD-dependent oxidoreductase</fullName>
    </submittedName>
</protein>
<accession>A0A7H8ND32</accession>
<dbReference type="Pfam" id="PF01593">
    <property type="entry name" value="Amino_oxidase"/>
    <property type="match status" value="1"/>
</dbReference>
<dbReference type="Gene3D" id="3.50.50.60">
    <property type="entry name" value="FAD/NAD(P)-binding domain"/>
    <property type="match status" value="1"/>
</dbReference>
<dbReference type="InterPro" id="IPR036188">
    <property type="entry name" value="FAD/NAD-bd_sf"/>
</dbReference>
<dbReference type="SUPFAM" id="SSF54373">
    <property type="entry name" value="FAD-linked reductases, C-terminal domain"/>
    <property type="match status" value="1"/>
</dbReference>
<dbReference type="Proteomes" id="UP000509303">
    <property type="component" value="Chromosome"/>
</dbReference>
<proteinExistence type="predicted"/>
<feature type="domain" description="Amine oxidase" evidence="2">
    <location>
        <begin position="13"/>
        <end position="438"/>
    </location>
</feature>
<dbReference type="InterPro" id="IPR050464">
    <property type="entry name" value="Zeta_carotene_desat/Oxidored"/>
</dbReference>
<dbReference type="AlphaFoldDB" id="A0A7H8ND32"/>
<sequence length="446" mass="49512">MADIDIAVIGAGIAGLTTAYRLTQEGHRVEVFESEDAPGGRMRSSRVDGYTTDRGAETISPYGYPATWEFIRELGLDRGNQIHQIEHPVGLWDQGRNHPWVGHPKGMVLGAGLSVSGRVQSFRSMLGGMRRSGQVDPEWPENSKYGNMTLAEFGARYGQEMVERSLAPIAHTAFGWQPEDSAVAPLLAIMQGTKGIFRWQTYRDGQDTMARTLASRVKVHLSRSVERVVREGEEVRVHFADGTDLTARAAVLTQPSPEIPSVHPGLPDDERPFIEASTFTTMMRVAVRLDRPLEPRRDPSNPRSYAVVLGPNENSLFSGCTIEHNKCPDRVPAGRGLVTLLISPRRVHEVYDLPDEEVLERALDESTHFIDGLRSAYVGHHIVRWPNGLPAAPPAALRLRGRFVRRSPRPIEYAGDWLYLRPSSEAAIASSKLAVDRVHAWLSGQR</sequence>
<name>A0A7H8ND32_9ACTN</name>
<gene>
    <name evidence="3" type="ORF">HUT08_25760</name>
</gene>
<dbReference type="Gene3D" id="3.90.660.20">
    <property type="entry name" value="Protoporphyrinogen oxidase, mitochondrial, domain 2"/>
    <property type="match status" value="1"/>
</dbReference>
<keyword evidence="4" id="KW-1185">Reference proteome</keyword>
<dbReference type="InterPro" id="IPR002937">
    <property type="entry name" value="Amino_oxidase"/>
</dbReference>
<feature type="region of interest" description="Disordered" evidence="1">
    <location>
        <begin position="35"/>
        <end position="54"/>
    </location>
</feature>
<evidence type="ECO:0000256" key="1">
    <source>
        <dbReference type="SAM" id="MobiDB-lite"/>
    </source>
</evidence>
<organism evidence="3 4">
    <name type="scientific">Streptomyces buecherae</name>
    <dbReference type="NCBI Taxonomy" id="2763006"/>
    <lineage>
        <taxon>Bacteria</taxon>
        <taxon>Bacillati</taxon>
        <taxon>Actinomycetota</taxon>
        <taxon>Actinomycetes</taxon>
        <taxon>Kitasatosporales</taxon>
        <taxon>Streptomycetaceae</taxon>
        <taxon>Streptomyces</taxon>
    </lineage>
</organism>
<dbReference type="Gene3D" id="1.10.3110.10">
    <property type="entry name" value="protoporphyrinogen ix oxidase, domain 3"/>
    <property type="match status" value="1"/>
</dbReference>
<dbReference type="PRINTS" id="PR00419">
    <property type="entry name" value="ADXRDTASE"/>
</dbReference>
<evidence type="ECO:0000313" key="4">
    <source>
        <dbReference type="Proteomes" id="UP000509303"/>
    </source>
</evidence>
<dbReference type="PANTHER" id="PTHR42923">
    <property type="entry name" value="PROTOPORPHYRINOGEN OXIDASE"/>
    <property type="match status" value="1"/>
</dbReference>
<dbReference type="GO" id="GO:0016491">
    <property type="term" value="F:oxidoreductase activity"/>
    <property type="evidence" value="ECO:0007669"/>
    <property type="project" value="InterPro"/>
</dbReference>
<evidence type="ECO:0000259" key="2">
    <source>
        <dbReference type="Pfam" id="PF01593"/>
    </source>
</evidence>
<evidence type="ECO:0000313" key="3">
    <source>
        <dbReference type="EMBL" id="QKW52373.1"/>
    </source>
</evidence>
<reference evidence="3 4" key="1">
    <citation type="submission" date="2020-06" db="EMBL/GenBank/DDBJ databases">
        <title>Genome mining for natural products.</title>
        <authorList>
            <person name="Zhang B."/>
            <person name="Shi J."/>
            <person name="Ge H."/>
        </authorList>
    </citation>
    <scope>NUCLEOTIDE SEQUENCE [LARGE SCALE GENOMIC DNA]</scope>
    <source>
        <strain evidence="3 4">NA00687</strain>
    </source>
</reference>
<dbReference type="RefSeq" id="WP_176164077.1">
    <property type="nucleotide sequence ID" value="NZ_CP054929.1"/>
</dbReference>
<dbReference type="EMBL" id="CP054929">
    <property type="protein sequence ID" value="QKW52373.1"/>
    <property type="molecule type" value="Genomic_DNA"/>
</dbReference>